<keyword evidence="3" id="KW-1185">Reference proteome</keyword>
<proteinExistence type="predicted"/>
<evidence type="ECO:0000313" key="3">
    <source>
        <dbReference type="Proteomes" id="UP001589575"/>
    </source>
</evidence>
<feature type="compositionally biased region" description="Gly residues" evidence="1">
    <location>
        <begin position="16"/>
        <end position="27"/>
    </location>
</feature>
<name>A0ABV5G777_9MICC</name>
<protein>
    <submittedName>
        <fullName evidence="2">Uncharacterized protein</fullName>
    </submittedName>
</protein>
<accession>A0ABV5G777</accession>
<gene>
    <name evidence="2" type="ORF">ACFFX0_27865</name>
</gene>
<reference evidence="2 3" key="1">
    <citation type="submission" date="2024-09" db="EMBL/GenBank/DDBJ databases">
        <authorList>
            <person name="Sun Q."/>
            <person name="Mori K."/>
        </authorList>
    </citation>
    <scope>NUCLEOTIDE SEQUENCE [LARGE SCALE GENOMIC DNA]</scope>
    <source>
        <strain evidence="2 3">CCM 7609</strain>
    </source>
</reference>
<sequence length="58" mass="6439">MPPPETRRLTSPGTSQGRGGAGRGGHGSSAVSAPHSVQLWNRWYHWRASERRMRPSSR</sequence>
<organism evidence="2 3">
    <name type="scientific">Citricoccus parietis</name>
    <dbReference type="NCBI Taxonomy" id="592307"/>
    <lineage>
        <taxon>Bacteria</taxon>
        <taxon>Bacillati</taxon>
        <taxon>Actinomycetota</taxon>
        <taxon>Actinomycetes</taxon>
        <taxon>Micrococcales</taxon>
        <taxon>Micrococcaceae</taxon>
        <taxon>Citricoccus</taxon>
    </lineage>
</organism>
<comment type="caution">
    <text evidence="2">The sequence shown here is derived from an EMBL/GenBank/DDBJ whole genome shotgun (WGS) entry which is preliminary data.</text>
</comment>
<feature type="region of interest" description="Disordered" evidence="1">
    <location>
        <begin position="1"/>
        <end position="34"/>
    </location>
</feature>
<evidence type="ECO:0000313" key="2">
    <source>
        <dbReference type="EMBL" id="MFB9074801.1"/>
    </source>
</evidence>
<dbReference type="EMBL" id="JBHMFI010000002">
    <property type="protein sequence ID" value="MFB9074801.1"/>
    <property type="molecule type" value="Genomic_DNA"/>
</dbReference>
<evidence type="ECO:0000256" key="1">
    <source>
        <dbReference type="SAM" id="MobiDB-lite"/>
    </source>
</evidence>
<dbReference type="Proteomes" id="UP001589575">
    <property type="component" value="Unassembled WGS sequence"/>
</dbReference>